<keyword evidence="8" id="KW-0808">Transferase</keyword>
<keyword evidence="9" id="KW-1185">Reference proteome</keyword>
<evidence type="ECO:0000256" key="6">
    <source>
        <dbReference type="PIRSR" id="PIRSR602129-50"/>
    </source>
</evidence>
<evidence type="ECO:0000256" key="4">
    <source>
        <dbReference type="ARBA" id="ARBA00022898"/>
    </source>
</evidence>
<dbReference type="EMBL" id="CP017562">
    <property type="protein sequence ID" value="APA88032.1"/>
    <property type="molecule type" value="Genomic_DNA"/>
</dbReference>
<dbReference type="InterPro" id="IPR015424">
    <property type="entry name" value="PyrdxlP-dep_Trfase"/>
</dbReference>
<dbReference type="GO" id="GO:0030170">
    <property type="term" value="F:pyridoxal phosphate binding"/>
    <property type="evidence" value="ECO:0007669"/>
    <property type="project" value="InterPro"/>
</dbReference>
<dbReference type="STRING" id="754502.BJG93_21735"/>
<accession>A0A1I9YNZ9</accession>
<reference evidence="8" key="1">
    <citation type="submission" date="2016-09" db="EMBL/GenBank/DDBJ databases">
        <title>The Complete Genome of Burkholderia sprentiae wsm5005.</title>
        <authorList>
            <person name="De Meyer S."/>
            <person name="Wang P."/>
            <person name="Terpolilli J."/>
        </authorList>
    </citation>
    <scope>NUCLEOTIDE SEQUENCE [LARGE SCALE GENOMIC DNA]</scope>
    <source>
        <strain evidence="8">WSM5005</strain>
    </source>
</reference>
<evidence type="ECO:0000256" key="7">
    <source>
        <dbReference type="RuleBase" id="RU000382"/>
    </source>
</evidence>
<gene>
    <name evidence="8" type="ORF">BJG93_21735</name>
</gene>
<dbReference type="OrthoDB" id="9803665at2"/>
<reference evidence="8" key="2">
    <citation type="submission" date="2021-06" db="EMBL/GenBank/DDBJ databases">
        <authorList>
            <person name="Rogers T.H."/>
            <person name="Ramsay J.P."/>
            <person name="Wang P."/>
            <person name="Terpolilli J."/>
        </authorList>
    </citation>
    <scope>NUCLEOTIDE SEQUENCE</scope>
    <source>
        <strain evidence="8">WSM5005</strain>
    </source>
</reference>
<dbReference type="InterPro" id="IPR010977">
    <property type="entry name" value="Aromatic_deC"/>
</dbReference>
<dbReference type="Gene3D" id="3.90.1150.10">
    <property type="entry name" value="Aspartate Aminotransferase, domain 1"/>
    <property type="match status" value="1"/>
</dbReference>
<dbReference type="Proteomes" id="UP000179860">
    <property type="component" value="Chromosome 2"/>
</dbReference>
<dbReference type="SUPFAM" id="SSF53383">
    <property type="entry name" value="PLP-dependent transferases"/>
    <property type="match status" value="1"/>
</dbReference>
<evidence type="ECO:0000256" key="1">
    <source>
        <dbReference type="ARBA" id="ARBA00001933"/>
    </source>
</evidence>
<keyword evidence="3" id="KW-0210">Decarboxylase</keyword>
<keyword evidence="8" id="KW-0032">Aminotransferase</keyword>
<evidence type="ECO:0000313" key="9">
    <source>
        <dbReference type="Proteomes" id="UP000179860"/>
    </source>
</evidence>
<dbReference type="GO" id="GO:0008483">
    <property type="term" value="F:transaminase activity"/>
    <property type="evidence" value="ECO:0007669"/>
    <property type="project" value="UniProtKB-KW"/>
</dbReference>
<comment type="cofactor">
    <cofactor evidence="1 6 7">
        <name>pyridoxal 5'-phosphate</name>
        <dbReference type="ChEBI" id="CHEBI:597326"/>
    </cofactor>
</comment>
<dbReference type="GO" id="GO:0016831">
    <property type="term" value="F:carboxy-lyase activity"/>
    <property type="evidence" value="ECO:0007669"/>
    <property type="project" value="UniProtKB-KW"/>
</dbReference>
<dbReference type="GO" id="GO:0019752">
    <property type="term" value="P:carboxylic acid metabolic process"/>
    <property type="evidence" value="ECO:0007669"/>
    <property type="project" value="InterPro"/>
</dbReference>
<proteinExistence type="inferred from homology"/>
<dbReference type="InterPro" id="IPR002129">
    <property type="entry name" value="PyrdxlP-dep_de-COase"/>
</dbReference>
<evidence type="ECO:0000256" key="3">
    <source>
        <dbReference type="ARBA" id="ARBA00022793"/>
    </source>
</evidence>
<dbReference type="Gene3D" id="3.40.640.10">
    <property type="entry name" value="Type I PLP-dependent aspartate aminotransferase-like (Major domain)"/>
    <property type="match status" value="1"/>
</dbReference>
<dbReference type="RefSeq" id="WP_027195488.1">
    <property type="nucleotide sequence ID" value="NZ_CP017562.2"/>
</dbReference>
<feature type="modified residue" description="N6-(pyridoxal phosphate)lysine" evidence="6">
    <location>
        <position position="292"/>
    </location>
</feature>
<protein>
    <submittedName>
        <fullName evidence="8">Aspartate aminotransferase family protein</fullName>
    </submittedName>
</protein>
<name>A0A1I9YNZ9_9BURK</name>
<dbReference type="AlphaFoldDB" id="A0A1I9YNZ9"/>
<evidence type="ECO:0000313" key="8">
    <source>
        <dbReference type="EMBL" id="APA88032.1"/>
    </source>
</evidence>
<organism evidence="8 9">
    <name type="scientific">Paraburkholderia sprentiae WSM5005</name>
    <dbReference type="NCBI Taxonomy" id="754502"/>
    <lineage>
        <taxon>Bacteria</taxon>
        <taxon>Pseudomonadati</taxon>
        <taxon>Pseudomonadota</taxon>
        <taxon>Betaproteobacteria</taxon>
        <taxon>Burkholderiales</taxon>
        <taxon>Burkholderiaceae</taxon>
        <taxon>Paraburkholderia</taxon>
    </lineage>
</organism>
<dbReference type="Pfam" id="PF00282">
    <property type="entry name" value="Pyridoxal_deC"/>
    <property type="match status" value="1"/>
</dbReference>
<evidence type="ECO:0000256" key="5">
    <source>
        <dbReference type="ARBA" id="ARBA00023239"/>
    </source>
</evidence>
<dbReference type="PANTHER" id="PTHR11999:SF70">
    <property type="entry name" value="MIP05841P"/>
    <property type="match status" value="1"/>
</dbReference>
<dbReference type="KEGG" id="pspw:BJG93_21735"/>
<keyword evidence="4 6" id="KW-0663">Pyridoxal phosphate</keyword>
<sequence length="475" mass="51367">MSDQYSSALDTAYRRAIRFHKARKGLPAQASATFDQLLEAFGGPMTDAGIAPATVIERLADAAEPGLTGTAGPRFFAWVMGASHPVGVAADWLTSMWGQNGAGYHSCPANAAAETVASRWLLELLQLPPECSVGFTTGGTMSHFVCLAAARGELLRRQGWDVEADGLFGAPEITVCVGADAHVSVFSALRYLGFGQRRVVAIPTDGEGRMNANELGRAIARVKAPLLVIAQAGQINTGAFDPLDTIAESTHERQGWLHVDGALGLWARACPSRAHLAEGAERADSWTTDGHKWLQSPYDCGYAIVRDARAHRRAMTVKASYLPVSGNEIRDPKEWVPELSRRARGFASWALLCAFGKDGISAMVERHCQLAERMSSALASEPGICVLNKVELNQFLVRFGSAEVSEQSDQATRDVIAQLETEGSYFFSGAEWRGMWVMRVSVISWATTQSDVDQAINVVVEAWRRVTGETKNPAT</sequence>
<dbReference type="InterPro" id="IPR015421">
    <property type="entry name" value="PyrdxlP-dep_Trfase_major"/>
</dbReference>
<keyword evidence="5 7" id="KW-0456">Lyase</keyword>
<evidence type="ECO:0000256" key="2">
    <source>
        <dbReference type="ARBA" id="ARBA00009533"/>
    </source>
</evidence>
<comment type="similarity">
    <text evidence="2 7">Belongs to the group II decarboxylase family.</text>
</comment>
<dbReference type="PANTHER" id="PTHR11999">
    <property type="entry name" value="GROUP II PYRIDOXAL-5-PHOSPHATE DECARBOXYLASE"/>
    <property type="match status" value="1"/>
</dbReference>
<dbReference type="InterPro" id="IPR015422">
    <property type="entry name" value="PyrdxlP-dep_Trfase_small"/>
</dbReference>